<dbReference type="SMART" id="SM00249">
    <property type="entry name" value="PHD"/>
    <property type="match status" value="1"/>
</dbReference>
<evidence type="ECO:0000313" key="13">
    <source>
        <dbReference type="Ensembl" id="ENSRFEP00010022034.1"/>
    </source>
</evidence>
<evidence type="ECO:0000256" key="2">
    <source>
        <dbReference type="ARBA" id="ARBA00022723"/>
    </source>
</evidence>
<dbReference type="FunFam" id="3.30.40.10:FF:000294">
    <property type="entry name" value="Nuclear autoantigen Sp-100"/>
    <property type="match status" value="1"/>
</dbReference>
<keyword evidence="3 7" id="KW-0863">Zinc-finger</keyword>
<keyword evidence="5" id="KW-0103">Bromodomain</keyword>
<protein>
    <submittedName>
        <fullName evidence="12 13">SP110 nuclear body protein</fullName>
    </submittedName>
</protein>
<evidence type="ECO:0000259" key="10">
    <source>
        <dbReference type="PROSITE" id="PS50864"/>
    </source>
</evidence>
<dbReference type="PROSITE" id="PS50864">
    <property type="entry name" value="SAND"/>
    <property type="match status" value="1"/>
</dbReference>
<feature type="region of interest" description="Disordered" evidence="8">
    <location>
        <begin position="298"/>
        <end position="329"/>
    </location>
</feature>
<gene>
    <name evidence="13" type="primary">SP110</name>
    <name evidence="12" type="ORF">mRhiFer1_015963</name>
</gene>
<dbReference type="PANTHER" id="PTHR46386">
    <property type="entry name" value="NUCLEAR BODY PROTEIN SP140"/>
    <property type="match status" value="1"/>
</dbReference>
<proteinExistence type="predicted"/>
<evidence type="ECO:0000259" key="9">
    <source>
        <dbReference type="PROSITE" id="PS50016"/>
    </source>
</evidence>
<evidence type="ECO:0000313" key="12">
    <source>
        <dbReference type="EMBL" id="KAF6362217.1"/>
    </source>
</evidence>
<dbReference type="OMA" id="QKARNEC"/>
<dbReference type="InterPro" id="IPR004865">
    <property type="entry name" value="HSR_dom"/>
</dbReference>
<keyword evidence="4" id="KW-0862">Zinc</keyword>
<feature type="domain" description="HSR" evidence="11">
    <location>
        <begin position="1"/>
        <end position="108"/>
    </location>
</feature>
<feature type="region of interest" description="Disordered" evidence="8">
    <location>
        <begin position="347"/>
        <end position="402"/>
    </location>
</feature>
<dbReference type="InterPro" id="IPR010919">
    <property type="entry name" value="SAND-like_dom_sf"/>
</dbReference>
<dbReference type="InterPro" id="IPR001965">
    <property type="entry name" value="Znf_PHD"/>
</dbReference>
<reference evidence="12 15" key="4">
    <citation type="journal article" date="2020" name="Nature">
        <title>Six reference-quality genomes reveal evolution of bat adaptations.</title>
        <authorList>
            <person name="Jebb D."/>
            <person name="Huang Z."/>
            <person name="Pippel M."/>
            <person name="Hughes G.M."/>
            <person name="Lavrichenko K."/>
            <person name="Devanna P."/>
            <person name="Winkler S."/>
            <person name="Jermiin L.S."/>
            <person name="Skirmuntt E.C."/>
            <person name="Katzourakis A."/>
            <person name="Burkitt-Gray L."/>
            <person name="Ray D.A."/>
            <person name="Sullivan K.A.M."/>
            <person name="Roscito J.G."/>
            <person name="Kirilenko B.M."/>
            <person name="Davalos L.M."/>
            <person name="Corthals A.P."/>
            <person name="Power M.L."/>
            <person name="Jones G."/>
            <person name="Ransome R.D."/>
            <person name="Dechmann D.K.N."/>
            <person name="Locatelli A.G."/>
            <person name="Puechmaille S.J."/>
            <person name="Fedrigo O."/>
            <person name="Jarvis E.D."/>
            <person name="Hiller M."/>
            <person name="Vernes S.C."/>
            <person name="Myers E.W."/>
            <person name="Teeling E.C."/>
        </authorList>
    </citation>
    <scope>NUCLEOTIDE SEQUENCE [LARGE SCALE GENOMIC DNA]</scope>
    <source>
        <strain evidence="12">MRhiFer1</strain>
        <tissue evidence="12">Lung</tissue>
    </source>
</reference>
<dbReference type="GO" id="GO:0000981">
    <property type="term" value="F:DNA-binding transcription factor activity, RNA polymerase II-specific"/>
    <property type="evidence" value="ECO:0007669"/>
    <property type="project" value="TreeGrafter"/>
</dbReference>
<dbReference type="Gene3D" id="1.20.920.10">
    <property type="entry name" value="Bromodomain-like"/>
    <property type="match status" value="1"/>
</dbReference>
<accession>A0A671FE27</accession>
<dbReference type="InterPro" id="IPR019786">
    <property type="entry name" value="Zinc_finger_PHD-type_CS"/>
</dbReference>
<dbReference type="PROSITE" id="PS51414">
    <property type="entry name" value="HSR"/>
    <property type="match status" value="1"/>
</dbReference>
<dbReference type="Proteomes" id="UP000585614">
    <property type="component" value="Unassembled WGS sequence"/>
</dbReference>
<evidence type="ECO:0000256" key="7">
    <source>
        <dbReference type="PROSITE-ProRule" id="PRU00146"/>
    </source>
</evidence>
<evidence type="ECO:0000313" key="14">
    <source>
        <dbReference type="Proteomes" id="UP000472240"/>
    </source>
</evidence>
<feature type="region of interest" description="Disordered" evidence="8">
    <location>
        <begin position="186"/>
        <end position="271"/>
    </location>
</feature>
<dbReference type="GO" id="GO:0003677">
    <property type="term" value="F:DNA binding"/>
    <property type="evidence" value="ECO:0007669"/>
    <property type="project" value="UniProtKB-KW"/>
</dbReference>
<reference evidence="13" key="5">
    <citation type="submission" date="2025-05" db="UniProtKB">
        <authorList>
            <consortium name="Ensembl"/>
        </authorList>
    </citation>
    <scope>IDENTIFICATION</scope>
</reference>
<evidence type="ECO:0000256" key="6">
    <source>
        <dbReference type="ARBA" id="ARBA00023125"/>
    </source>
</evidence>
<dbReference type="SUPFAM" id="SSF63763">
    <property type="entry name" value="SAND domain-like"/>
    <property type="match status" value="1"/>
</dbReference>
<dbReference type="AlphaFoldDB" id="A0A671FE27"/>
<dbReference type="InterPro" id="IPR013083">
    <property type="entry name" value="Znf_RING/FYVE/PHD"/>
</dbReference>
<dbReference type="SMART" id="SM00258">
    <property type="entry name" value="SAND"/>
    <property type="match status" value="1"/>
</dbReference>
<dbReference type="Ensembl" id="ENSRFET00010023976.1">
    <property type="protein sequence ID" value="ENSRFEP00010022034.1"/>
    <property type="gene ID" value="ENSRFEG00010014643.1"/>
</dbReference>
<reference evidence="13 14" key="2">
    <citation type="journal article" date="2018" name="Annu Rev Anim Biosci">
        <title>Bat Biology, Genomes, and the Bat1K Project: To Generate Chromosome-Level Genomes for All Living Bat Species.</title>
        <authorList>
            <person name="Teeling E.C."/>
            <person name="Vernes S.C."/>
            <person name="Davalos L.M."/>
            <person name="Ray D.A."/>
            <person name="Gilbert M.T.P."/>
            <person name="Myers E."/>
        </authorList>
    </citation>
    <scope>NUCLEOTIDE SEQUENCE</scope>
</reference>
<dbReference type="Pfam" id="PF01342">
    <property type="entry name" value="SAND"/>
    <property type="match status" value="1"/>
</dbReference>
<dbReference type="InterPro" id="IPR036427">
    <property type="entry name" value="Bromodomain-like_sf"/>
</dbReference>
<keyword evidence="2" id="KW-0479">Metal-binding</keyword>
<dbReference type="SMART" id="SM00297">
    <property type="entry name" value="BROMO"/>
    <property type="match status" value="1"/>
</dbReference>
<feature type="region of interest" description="Disordered" evidence="8">
    <location>
        <begin position="419"/>
        <end position="441"/>
    </location>
</feature>
<dbReference type="GO" id="GO:0005654">
    <property type="term" value="C:nucleoplasm"/>
    <property type="evidence" value="ECO:0007669"/>
    <property type="project" value="Ensembl"/>
</dbReference>
<dbReference type="Proteomes" id="UP000472240">
    <property type="component" value="Chromosome 8"/>
</dbReference>
<dbReference type="EMBL" id="JACAGC010000006">
    <property type="protein sequence ID" value="KAF6362217.1"/>
    <property type="molecule type" value="Genomic_DNA"/>
</dbReference>
<reference evidence="13 14" key="3">
    <citation type="submission" date="2018-12" db="EMBL/GenBank/DDBJ databases">
        <title>G10K-VGP greater horseshoe bat female genome, primary haplotype.</title>
        <authorList>
            <person name="Teeling E."/>
            <person name="Myers G."/>
            <person name="Vernes S."/>
            <person name="Pippel M."/>
            <person name="Winkler S."/>
            <person name="Fedrigo O."/>
            <person name="Rhie A."/>
            <person name="Koren S."/>
            <person name="Phillippy A."/>
            <person name="Lewin H."/>
            <person name="Damas J."/>
            <person name="Howe K."/>
            <person name="Mountcastle J."/>
            <person name="Jarvis E.D."/>
        </authorList>
    </citation>
    <scope>NUCLEOTIDE SEQUENCE [LARGE SCALE GENOMIC DNA]</scope>
</reference>
<organism evidence="13 14">
    <name type="scientific">Rhinolophus ferrumequinum</name>
    <name type="common">Greater horseshoe bat</name>
    <dbReference type="NCBI Taxonomy" id="59479"/>
    <lineage>
        <taxon>Eukaryota</taxon>
        <taxon>Metazoa</taxon>
        <taxon>Chordata</taxon>
        <taxon>Craniata</taxon>
        <taxon>Vertebrata</taxon>
        <taxon>Euteleostomi</taxon>
        <taxon>Mammalia</taxon>
        <taxon>Eutheria</taxon>
        <taxon>Laurasiatheria</taxon>
        <taxon>Chiroptera</taxon>
        <taxon>Yinpterochiroptera</taxon>
        <taxon>Rhinolophoidea</taxon>
        <taxon>Rhinolophidae</taxon>
        <taxon>Rhinolophinae</taxon>
        <taxon>Rhinolophus</taxon>
    </lineage>
</organism>
<feature type="compositionally biased region" description="Polar residues" evidence="8">
    <location>
        <begin position="378"/>
        <end position="399"/>
    </location>
</feature>
<name>A0A671FE27_RHIFE</name>
<dbReference type="GeneTree" id="ENSGT00940000155124"/>
<dbReference type="GO" id="GO:0008270">
    <property type="term" value="F:zinc ion binding"/>
    <property type="evidence" value="ECO:0007669"/>
    <property type="project" value="UniProtKB-KW"/>
</dbReference>
<dbReference type="SUPFAM" id="SSF47370">
    <property type="entry name" value="Bromodomain"/>
    <property type="match status" value="1"/>
</dbReference>
<evidence type="ECO:0000256" key="1">
    <source>
        <dbReference type="ARBA" id="ARBA00022553"/>
    </source>
</evidence>
<feature type="compositionally biased region" description="Basic residues" evidence="8">
    <location>
        <begin position="237"/>
        <end position="255"/>
    </location>
</feature>
<dbReference type="InterPro" id="IPR043563">
    <property type="entry name" value="Sp110/Sp140/Sp140L-like"/>
</dbReference>
<keyword evidence="6" id="KW-0238">DNA-binding</keyword>
<dbReference type="CDD" id="cd15626">
    <property type="entry name" value="PHD_SP110_140"/>
    <property type="match status" value="1"/>
</dbReference>
<dbReference type="PROSITE" id="PS01359">
    <property type="entry name" value="ZF_PHD_1"/>
    <property type="match status" value="1"/>
</dbReference>
<evidence type="ECO:0000256" key="4">
    <source>
        <dbReference type="ARBA" id="ARBA00022833"/>
    </source>
</evidence>
<dbReference type="Gene3D" id="3.10.390.10">
    <property type="entry name" value="SAND domain-like"/>
    <property type="match status" value="1"/>
</dbReference>
<feature type="compositionally biased region" description="Polar residues" evidence="8">
    <location>
        <begin position="256"/>
        <end position="271"/>
    </location>
</feature>
<dbReference type="InterPro" id="IPR001487">
    <property type="entry name" value="Bromodomain"/>
</dbReference>
<dbReference type="PROSITE" id="PS50016">
    <property type="entry name" value="ZF_PHD_2"/>
    <property type="match status" value="1"/>
</dbReference>
<sequence length="730" mass="82368">MFTATRALEEALLQHFMYQKLEISYAIYKPFPFFEGLRDKSFITESMYRESLEACSNLVPVSRVVYNILTKLEKTFNLSFLELLFSQINLREYPNLMKIFKSFRSVVSSYGGWNRNTPILLEVPANPAERSSCQTLLPLLPPQRPPVRHPTPARRVSELRVLAEPSRPAAKAFSSFIQEGRTIPVSSDNLTSQTKGKEDVQHVHRASSAHGSVVRNDAPEPNDPEEPQEASSTLANKKGKKRKRIVQSAPRKRQQNKSLPQGTTSLGHGTQEKLQVVNQATQMKNDSTRVSKIVTRAQKAKTECAQTSGPEEVSDDSSKMNEGKEPREPPSALLKIMQDHLANESKLSLGKSPGEKQNTRKKHSLSSSKRKQKKNLPRGTTSLGHGTQEKLQVVNQATQMKDDSTRISKIMTRAQKAKTECAQTSGPEENKKKKDVHSSLTRTCQKTIPQKKKNEAETVDFLSPELPVTCGEAKGILYKEKMGKGSSEKCIQNEEGVWLTPREFEIAGKGTNSGHWKRHVVCGGQSIEKLMKKGLLLCPPRINLKREWENADECEVCCKGGSLLCCNTCPRAFHEDCHIPPAEADRSPWSCTFCRMEASPGSQDCHKGSEVLERQMRPEQQLKCEFLLLKAYCHPQSSFFAETPLNIRDYAEPFKEAMWLDLVKERLTEKVYTVAWFVRDMRLIFRNHKTFYKASDLGQVGLDLEATFEKDLKELLSFHDTGQKSSQAPL</sequence>
<dbReference type="SUPFAM" id="SSF57903">
    <property type="entry name" value="FYVE/PHD zinc finger"/>
    <property type="match status" value="1"/>
</dbReference>
<feature type="domain" description="SAND" evidence="10">
    <location>
        <begin position="456"/>
        <end position="537"/>
    </location>
</feature>
<dbReference type="InterPro" id="IPR000770">
    <property type="entry name" value="SAND_dom"/>
</dbReference>
<dbReference type="InterPro" id="IPR019787">
    <property type="entry name" value="Znf_PHD-finger"/>
</dbReference>
<dbReference type="Pfam" id="PF03172">
    <property type="entry name" value="HSR"/>
    <property type="match status" value="1"/>
</dbReference>
<dbReference type="FunFam" id="1.20.920.10:FF:000028">
    <property type="entry name" value="Nuclear autoantigen Sp-100"/>
    <property type="match status" value="1"/>
</dbReference>
<evidence type="ECO:0000256" key="8">
    <source>
        <dbReference type="SAM" id="MobiDB-lite"/>
    </source>
</evidence>
<feature type="compositionally biased region" description="Basic residues" evidence="8">
    <location>
        <begin position="359"/>
        <end position="376"/>
    </location>
</feature>
<keyword evidence="1" id="KW-0597">Phosphoprotein</keyword>
<evidence type="ECO:0000259" key="11">
    <source>
        <dbReference type="PROSITE" id="PS51414"/>
    </source>
</evidence>
<reference evidence="13 14" key="1">
    <citation type="journal article" date="2015" name="Annu Rev Anim Biosci">
        <title>The Genome 10K Project: a way forward.</title>
        <authorList>
            <person name="Koepfli K.P."/>
            <person name="Paten B."/>
            <person name="O'Brien S.J."/>
            <person name="Koepfli K.P."/>
            <person name="Paten B."/>
            <person name="Antunes A."/>
            <person name="Belov K."/>
            <person name="Bustamante C."/>
            <person name="Castoe T.A."/>
            <person name="Clawson H."/>
            <person name="Crawford A.J."/>
            <person name="Diekhans M."/>
            <person name="Distel D."/>
            <person name="Durbin R."/>
            <person name="Earl D."/>
            <person name="Fujita M.K."/>
            <person name="Gamble T."/>
            <person name="Georges A."/>
            <person name="Gemmell N."/>
            <person name="Gilbert M.T."/>
            <person name="Graves J.M."/>
            <person name="Green R.E."/>
            <person name="Hickey G."/>
            <person name="Jarvis E.D."/>
            <person name="Johnson W."/>
            <person name="Komissarov A."/>
            <person name="Korf I."/>
            <person name="Kuhn R."/>
            <person name="Larkin D.M."/>
            <person name="Lewin H."/>
            <person name="Lopez J.V."/>
            <person name="Ma J."/>
            <person name="Marques-Bonet T."/>
            <person name="Miller W."/>
            <person name="Murphy R."/>
            <person name="Pevzner P."/>
            <person name="Shapiro B."/>
            <person name="Steiner C."/>
            <person name="Tamazian G."/>
            <person name="Venkatesh B."/>
            <person name="Wang J."/>
            <person name="Wayne R."/>
            <person name="Wiley E."/>
            <person name="Yang H."/>
            <person name="Zhang G."/>
            <person name="Haussler D."/>
            <person name="Ryder O."/>
            <person name="O'Brien S.J."/>
        </authorList>
    </citation>
    <scope>NUCLEOTIDE SEQUENCE</scope>
</reference>
<feature type="domain" description="PHD-type" evidence="9">
    <location>
        <begin position="551"/>
        <end position="597"/>
    </location>
</feature>
<dbReference type="Gene3D" id="3.30.40.10">
    <property type="entry name" value="Zinc/RING finger domain, C3HC4 (zinc finger)"/>
    <property type="match status" value="1"/>
</dbReference>
<dbReference type="PANTHER" id="PTHR46386:SF7">
    <property type="entry name" value="SP110 NUCLEAR BODY PROTEIN"/>
    <property type="match status" value="1"/>
</dbReference>
<keyword evidence="14" id="KW-1185">Reference proteome</keyword>
<evidence type="ECO:0000256" key="5">
    <source>
        <dbReference type="ARBA" id="ARBA00023117"/>
    </source>
</evidence>
<feature type="compositionally biased region" description="Basic and acidic residues" evidence="8">
    <location>
        <begin position="316"/>
        <end position="328"/>
    </location>
</feature>
<dbReference type="InterPro" id="IPR011011">
    <property type="entry name" value="Znf_FYVE_PHD"/>
</dbReference>
<evidence type="ECO:0000256" key="3">
    <source>
        <dbReference type="ARBA" id="ARBA00022771"/>
    </source>
</evidence>
<evidence type="ECO:0000313" key="15">
    <source>
        <dbReference type="Proteomes" id="UP000585614"/>
    </source>
</evidence>